<organism evidence="1 2">
    <name type="scientific">Penicillium cosmopolitanum</name>
    <dbReference type="NCBI Taxonomy" id="1131564"/>
    <lineage>
        <taxon>Eukaryota</taxon>
        <taxon>Fungi</taxon>
        <taxon>Dikarya</taxon>
        <taxon>Ascomycota</taxon>
        <taxon>Pezizomycotina</taxon>
        <taxon>Eurotiomycetes</taxon>
        <taxon>Eurotiomycetidae</taxon>
        <taxon>Eurotiales</taxon>
        <taxon>Aspergillaceae</taxon>
        <taxon>Penicillium</taxon>
    </lineage>
</organism>
<dbReference type="EMBL" id="JAPZBU010000008">
    <property type="protein sequence ID" value="KAJ5391218.1"/>
    <property type="molecule type" value="Genomic_DNA"/>
</dbReference>
<dbReference type="RefSeq" id="XP_056486896.1">
    <property type="nucleotide sequence ID" value="XM_056631345.1"/>
</dbReference>
<keyword evidence="2" id="KW-1185">Reference proteome</keyword>
<dbReference type="AlphaFoldDB" id="A0A9W9VXG2"/>
<reference evidence="1" key="1">
    <citation type="submission" date="2022-12" db="EMBL/GenBank/DDBJ databases">
        <authorList>
            <person name="Petersen C."/>
        </authorList>
    </citation>
    <scope>NUCLEOTIDE SEQUENCE</scope>
    <source>
        <strain evidence="1">IBT 29677</strain>
    </source>
</reference>
<evidence type="ECO:0000313" key="1">
    <source>
        <dbReference type="EMBL" id="KAJ5391218.1"/>
    </source>
</evidence>
<protein>
    <submittedName>
        <fullName evidence="1">Uncharacterized protein</fullName>
    </submittedName>
</protein>
<comment type="caution">
    <text evidence="1">The sequence shown here is derived from an EMBL/GenBank/DDBJ whole genome shotgun (WGS) entry which is preliminary data.</text>
</comment>
<proteinExistence type="predicted"/>
<sequence>MAQFNNNTIMLLISWRENKPVESQIYTIASVDLNIIAVVYITTRHADSKGAWELQRAKARQWIRREQAEDLAKQVALGLQTHYSLETHLEWMEKLLSREVVPELIEGMTSGLFDNWGNTSSA</sequence>
<name>A0A9W9VXG2_9EURO</name>
<gene>
    <name evidence="1" type="ORF">N7509_006708</name>
</gene>
<reference evidence="1" key="2">
    <citation type="journal article" date="2023" name="IMA Fungus">
        <title>Comparative genomic study of the Penicillium genus elucidates a diverse pangenome and 15 lateral gene transfer events.</title>
        <authorList>
            <person name="Petersen C."/>
            <person name="Sorensen T."/>
            <person name="Nielsen M.R."/>
            <person name="Sondergaard T.E."/>
            <person name="Sorensen J.L."/>
            <person name="Fitzpatrick D.A."/>
            <person name="Frisvad J.C."/>
            <person name="Nielsen K.L."/>
        </authorList>
    </citation>
    <scope>NUCLEOTIDE SEQUENCE</scope>
    <source>
        <strain evidence="1">IBT 29677</strain>
    </source>
</reference>
<dbReference type="GeneID" id="81370325"/>
<evidence type="ECO:0000313" key="2">
    <source>
        <dbReference type="Proteomes" id="UP001147747"/>
    </source>
</evidence>
<dbReference type="Proteomes" id="UP001147747">
    <property type="component" value="Unassembled WGS sequence"/>
</dbReference>
<accession>A0A9W9VXG2</accession>